<proteinExistence type="predicted"/>
<dbReference type="SUPFAM" id="SSF143865">
    <property type="entry name" value="CorA soluble domain-like"/>
    <property type="match status" value="1"/>
</dbReference>
<dbReference type="PANTHER" id="PTHR21535">
    <property type="entry name" value="MAGNESIUM AND COBALT TRANSPORT PROTEIN/MITOCHONDRIAL IMPORT INNER MEMBRANE TRANSLOCASE SUBUNIT TIM8"/>
    <property type="match status" value="1"/>
</dbReference>
<name>F8NRP7_SERL9</name>
<dbReference type="PANTHER" id="PTHR21535:SF90">
    <property type="entry name" value="CORA METAL ION TRANSPORTER"/>
    <property type="match status" value="1"/>
</dbReference>
<sequence length="397" mass="44520">MKAPSRPASFTDIPTLHLLNKGKQREQNNASSPDSLRSVSSSPFKSHRAPRGWWLDVSSPTWDDMRAIGKLLHLHPLTLEDILQQEPREKLELFPKLGYHFIVFKAIQGATQSGIEGDSYLDDGGSINEVNIYLVVFREGICTVSLLQCLDHTERVRNRLRVLRDSFYMTSDWIAHGILDSIVDSFFPFLDEIDKEVTTVEQLVFSIKDTLKPSQNATATTLRRMARTRRLVTSLTRLLATKSQVVSQVRKRFLTVGQSGPGNGSVNNDDIEIAIHMGDVQDHILTLQHSLTHYERMLSQVHPAYLFQLGMSVSKTKSGTDKALLMLTLVSLGVICVQTLYGIFSMNVMVPANTIPGGPYHWFGVVISLAVAIVTGYLSLVRYWWVQAGKVRGRKLS</sequence>
<dbReference type="EMBL" id="GL945432">
    <property type="protein sequence ID" value="EGO26313.1"/>
    <property type="molecule type" value="Genomic_DNA"/>
</dbReference>
<dbReference type="Gene3D" id="1.20.58.340">
    <property type="entry name" value="Magnesium transport protein CorA, transmembrane region"/>
    <property type="match status" value="1"/>
</dbReference>
<dbReference type="Proteomes" id="UP000008064">
    <property type="component" value="Unassembled WGS sequence"/>
</dbReference>
<dbReference type="GO" id="GO:0016020">
    <property type="term" value="C:membrane"/>
    <property type="evidence" value="ECO:0007669"/>
    <property type="project" value="InterPro"/>
</dbReference>
<feature type="transmembrane region" description="Helical" evidence="2">
    <location>
        <begin position="360"/>
        <end position="385"/>
    </location>
</feature>
<dbReference type="Gene3D" id="3.30.460.20">
    <property type="entry name" value="CorA soluble domain-like"/>
    <property type="match status" value="1"/>
</dbReference>
<dbReference type="CDD" id="cd12829">
    <property type="entry name" value="Alr1p-like"/>
    <property type="match status" value="1"/>
</dbReference>
<keyword evidence="2" id="KW-1133">Transmembrane helix</keyword>
<dbReference type="Pfam" id="PF01544">
    <property type="entry name" value="CorA"/>
    <property type="match status" value="1"/>
</dbReference>
<dbReference type="OrthoDB" id="29879at2759"/>
<accession>F8NRP7</accession>
<dbReference type="InterPro" id="IPR045861">
    <property type="entry name" value="CorA_cytoplasmic_dom"/>
</dbReference>
<keyword evidence="2" id="KW-0812">Transmembrane</keyword>
<dbReference type="GO" id="GO:0015095">
    <property type="term" value="F:magnesium ion transmembrane transporter activity"/>
    <property type="evidence" value="ECO:0007669"/>
    <property type="project" value="InterPro"/>
</dbReference>
<protein>
    <recommendedName>
        <fullName evidence="4">Magnesium transporter</fullName>
    </recommendedName>
</protein>
<feature type="compositionally biased region" description="Low complexity" evidence="1">
    <location>
        <begin position="31"/>
        <end position="42"/>
    </location>
</feature>
<dbReference type="GO" id="GO:0010961">
    <property type="term" value="P:intracellular magnesium ion homeostasis"/>
    <property type="evidence" value="ECO:0007669"/>
    <property type="project" value="TreeGrafter"/>
</dbReference>
<keyword evidence="2" id="KW-0472">Membrane</keyword>
<evidence type="ECO:0000256" key="2">
    <source>
        <dbReference type="SAM" id="Phobius"/>
    </source>
</evidence>
<feature type="region of interest" description="Disordered" evidence="1">
    <location>
        <begin position="1"/>
        <end position="49"/>
    </location>
</feature>
<dbReference type="GeneID" id="18809146"/>
<evidence type="ECO:0008006" key="4">
    <source>
        <dbReference type="Google" id="ProtNLM"/>
    </source>
</evidence>
<evidence type="ECO:0000313" key="3">
    <source>
        <dbReference type="EMBL" id="EGO26313.1"/>
    </source>
</evidence>
<dbReference type="HOGENOM" id="CLU_007127_11_2_1"/>
<organism>
    <name type="scientific">Serpula lacrymans var. lacrymans (strain S7.9)</name>
    <name type="common">Dry rot fungus</name>
    <dbReference type="NCBI Taxonomy" id="578457"/>
    <lineage>
        <taxon>Eukaryota</taxon>
        <taxon>Fungi</taxon>
        <taxon>Dikarya</taxon>
        <taxon>Basidiomycota</taxon>
        <taxon>Agaricomycotina</taxon>
        <taxon>Agaricomycetes</taxon>
        <taxon>Agaricomycetidae</taxon>
        <taxon>Boletales</taxon>
        <taxon>Coniophorineae</taxon>
        <taxon>Serpulaceae</taxon>
        <taxon>Serpula</taxon>
    </lineage>
</organism>
<reference evidence="3" key="1">
    <citation type="submission" date="2011-04" db="EMBL/GenBank/DDBJ databases">
        <title>Evolution of plant cell wall degrading machinery underlies the functional diversity of forest fungi.</title>
        <authorList>
            <consortium name="US DOE Joint Genome Institute (JGI-PGF)"/>
            <person name="Eastwood D.C."/>
            <person name="Floudas D."/>
            <person name="Binder M."/>
            <person name="Majcherczyk A."/>
            <person name="Schneider P."/>
            <person name="Aerts A."/>
            <person name="Asiegbu F.O."/>
            <person name="Baker S.E."/>
            <person name="Barry K."/>
            <person name="Bendiksby M."/>
            <person name="Blumentritt M."/>
            <person name="Coutinho P.M."/>
            <person name="Cullen D."/>
            <person name="Cullen D."/>
            <person name="Gathman A."/>
            <person name="Goodell B."/>
            <person name="Henrissat B."/>
            <person name="Ihrmark K."/>
            <person name="Kauserud H."/>
            <person name="Kohler A."/>
            <person name="LaButti K."/>
            <person name="Lapidus A."/>
            <person name="Lavin J.L."/>
            <person name="Lee Y.-H."/>
            <person name="Lindquist E."/>
            <person name="Lilly W."/>
            <person name="Lucas S."/>
            <person name="Morin E."/>
            <person name="Murat C."/>
            <person name="Oguiza J.A."/>
            <person name="Park J."/>
            <person name="Pisabarro A.G."/>
            <person name="Riley R."/>
            <person name="Rosling A."/>
            <person name="Salamov A."/>
            <person name="Schmidt O."/>
            <person name="Schmutz J."/>
            <person name="Skrede I."/>
            <person name="Stenlid J."/>
            <person name="Wiebenga A."/>
            <person name="Xie X."/>
            <person name="Kues U."/>
            <person name="Hibbett D.S."/>
            <person name="Hoffmeister D."/>
            <person name="Hogberg N."/>
            <person name="Martin F."/>
            <person name="Grigoriev I.V."/>
            <person name="Watkinson S.C."/>
        </authorList>
    </citation>
    <scope>NUCLEOTIDE SEQUENCE</scope>
    <source>
        <strain evidence="3">S7.9</strain>
    </source>
</reference>
<dbReference type="InterPro" id="IPR002523">
    <property type="entry name" value="MgTranspt_CorA/ZnTranspt_ZntB"/>
</dbReference>
<dbReference type="AlphaFoldDB" id="F8NRP7"/>
<evidence type="ECO:0000256" key="1">
    <source>
        <dbReference type="SAM" id="MobiDB-lite"/>
    </source>
</evidence>
<feature type="transmembrane region" description="Helical" evidence="2">
    <location>
        <begin position="324"/>
        <end position="344"/>
    </location>
</feature>
<dbReference type="KEGG" id="sla:SERLADRAFT_347594"/>
<dbReference type="RefSeq" id="XP_007316486.1">
    <property type="nucleotide sequence ID" value="XM_007316424.1"/>
</dbReference>
<dbReference type="InterPro" id="IPR044089">
    <property type="entry name" value="Alr1-like"/>
</dbReference>
<gene>
    <name evidence="3" type="ORF">SERLADRAFT_347594</name>
</gene>